<proteinExistence type="predicted"/>
<dbReference type="Proteomes" id="UP000626109">
    <property type="component" value="Unassembled WGS sequence"/>
</dbReference>
<comment type="caution">
    <text evidence="2">The sequence shown here is derived from an EMBL/GenBank/DDBJ whole genome shotgun (WGS) entry which is preliminary data.</text>
</comment>
<evidence type="ECO:0000313" key="3">
    <source>
        <dbReference type="Proteomes" id="UP000626109"/>
    </source>
</evidence>
<evidence type="ECO:0000313" key="1">
    <source>
        <dbReference type="EMBL" id="CAE8678917.1"/>
    </source>
</evidence>
<accession>A0A813JME9</accession>
<gene>
    <name evidence="1" type="ORF">PGLA2088_LOCUS21075</name>
    <name evidence="2" type="ORF">PGLA2088_LOCUS21077</name>
</gene>
<dbReference type="EMBL" id="CAJNNW010025721">
    <property type="protein sequence ID" value="CAE8678919.1"/>
    <property type="molecule type" value="Genomic_DNA"/>
</dbReference>
<dbReference type="AlphaFoldDB" id="A0A813JME9"/>
<evidence type="ECO:0000313" key="2">
    <source>
        <dbReference type="EMBL" id="CAE8678919.1"/>
    </source>
</evidence>
<organism evidence="2 3">
    <name type="scientific">Polarella glacialis</name>
    <name type="common">Dinoflagellate</name>
    <dbReference type="NCBI Taxonomy" id="89957"/>
    <lineage>
        <taxon>Eukaryota</taxon>
        <taxon>Sar</taxon>
        <taxon>Alveolata</taxon>
        <taxon>Dinophyceae</taxon>
        <taxon>Suessiales</taxon>
        <taxon>Suessiaceae</taxon>
        <taxon>Polarella</taxon>
    </lineage>
</organism>
<reference evidence="2" key="1">
    <citation type="submission" date="2021-02" db="EMBL/GenBank/DDBJ databases">
        <authorList>
            <person name="Dougan E. K."/>
            <person name="Rhodes N."/>
            <person name="Thang M."/>
            <person name="Chan C."/>
        </authorList>
    </citation>
    <scope>NUCLEOTIDE SEQUENCE</scope>
</reference>
<sequence length="113" mass="12260">MTIARNNLSPIRQLLAHLCIHPPKPAKVDIVASEASSARPSIAIDEMDLWLPSTFVVHHTYASHFVILSLGAAYSTVFIAVGRYDEVIHCVHYTSRLLATAGADGNVNILLPS</sequence>
<protein>
    <submittedName>
        <fullName evidence="2">Uncharacterized protein</fullName>
    </submittedName>
</protein>
<name>A0A813JME9_POLGL</name>
<dbReference type="EMBL" id="CAJNNW010025721">
    <property type="protein sequence ID" value="CAE8678917.1"/>
    <property type="molecule type" value="Genomic_DNA"/>
</dbReference>